<gene>
    <name evidence="3" type="ORF">PGQ11_010464</name>
</gene>
<keyword evidence="4" id="KW-1185">Reference proteome</keyword>
<dbReference type="EMBL" id="JAPCWZ010000006">
    <property type="protein sequence ID" value="KAK8859730.1"/>
    <property type="molecule type" value="Genomic_DNA"/>
</dbReference>
<feature type="transmembrane region" description="Helical" evidence="2">
    <location>
        <begin position="176"/>
        <end position="199"/>
    </location>
</feature>
<dbReference type="Proteomes" id="UP001390339">
    <property type="component" value="Unassembled WGS sequence"/>
</dbReference>
<sequence length="371" mass="41233">MSSPSAQAIVITPPAIPASAQSSLLPVPTQVQILAAFLAALGSGWVVLAVLFAYHFHKRVRDEDMIQRIAHRLATTPKSRPREFVDDIVVLEELGFFNRHKEEGDNDGARPSGLVSRIKGRFRQRPSPGWCFELLLFRCLQRGHIIIPSYQIAPATYTTQDAARIKIPHCKYAPRILLYSAAVLGLSIEDVTCDVHLIAPHCRRNHSLISLHVLVAIRDGAVLNSDDSNTLPGVATSTATGITTTPIPSDRTNTSFLHRVDFTPPEISWFDSQASWPLALMPLVFTILLTICLVAVSGSRRGRILGIRNPANERVLRQMQRDYRREQDARSRQDGNIRSYDQPFPGKAKKGTGMLAEECSVEKAWAWATIF</sequence>
<organism evidence="3 4">
    <name type="scientific">Apiospora arundinis</name>
    <dbReference type="NCBI Taxonomy" id="335852"/>
    <lineage>
        <taxon>Eukaryota</taxon>
        <taxon>Fungi</taxon>
        <taxon>Dikarya</taxon>
        <taxon>Ascomycota</taxon>
        <taxon>Pezizomycotina</taxon>
        <taxon>Sordariomycetes</taxon>
        <taxon>Xylariomycetidae</taxon>
        <taxon>Amphisphaeriales</taxon>
        <taxon>Apiosporaceae</taxon>
        <taxon>Apiospora</taxon>
    </lineage>
</organism>
<keyword evidence="2" id="KW-1133">Transmembrane helix</keyword>
<feature type="transmembrane region" description="Helical" evidence="2">
    <location>
        <begin position="33"/>
        <end position="56"/>
    </location>
</feature>
<evidence type="ECO:0000313" key="3">
    <source>
        <dbReference type="EMBL" id="KAK8859730.1"/>
    </source>
</evidence>
<keyword evidence="2" id="KW-0812">Transmembrane</keyword>
<feature type="region of interest" description="Disordered" evidence="1">
    <location>
        <begin position="321"/>
        <end position="351"/>
    </location>
</feature>
<accession>A0ABR2IAN4</accession>
<feature type="compositionally biased region" description="Basic and acidic residues" evidence="1">
    <location>
        <begin position="321"/>
        <end position="335"/>
    </location>
</feature>
<evidence type="ECO:0000313" key="4">
    <source>
        <dbReference type="Proteomes" id="UP001390339"/>
    </source>
</evidence>
<evidence type="ECO:0000256" key="1">
    <source>
        <dbReference type="SAM" id="MobiDB-lite"/>
    </source>
</evidence>
<evidence type="ECO:0000256" key="2">
    <source>
        <dbReference type="SAM" id="Phobius"/>
    </source>
</evidence>
<protein>
    <submittedName>
        <fullName evidence="3">Uncharacterized protein</fullName>
    </submittedName>
</protein>
<name>A0ABR2IAN4_9PEZI</name>
<feature type="transmembrane region" description="Helical" evidence="2">
    <location>
        <begin position="274"/>
        <end position="296"/>
    </location>
</feature>
<keyword evidence="2" id="KW-0472">Membrane</keyword>
<comment type="caution">
    <text evidence="3">The sequence shown here is derived from an EMBL/GenBank/DDBJ whole genome shotgun (WGS) entry which is preliminary data.</text>
</comment>
<reference evidence="3 4" key="1">
    <citation type="journal article" date="2024" name="IMA Fungus">
        <title>Apiospora arundinis, a panoply of carbohydrate-active enzymes and secondary metabolites.</title>
        <authorList>
            <person name="Sorensen T."/>
            <person name="Petersen C."/>
            <person name="Muurmann A.T."/>
            <person name="Christiansen J.V."/>
            <person name="Brundto M.L."/>
            <person name="Overgaard C.K."/>
            <person name="Boysen A.T."/>
            <person name="Wollenberg R.D."/>
            <person name="Larsen T.O."/>
            <person name="Sorensen J.L."/>
            <person name="Nielsen K.L."/>
            <person name="Sondergaard T.E."/>
        </authorList>
    </citation>
    <scope>NUCLEOTIDE SEQUENCE [LARGE SCALE GENOMIC DNA]</scope>
    <source>
        <strain evidence="3 4">AAU 773</strain>
    </source>
</reference>
<proteinExistence type="predicted"/>